<sequence>MKQTNKSDRFRRYLNRALLVFWVLLLALVVRACNQPAHADTEQLEQETPAIWETDPTAGIVLEPVSEEAEQ</sequence>
<dbReference type="RefSeq" id="WP_049351938.1">
    <property type="nucleotide sequence ID" value="NZ_CAUJRI010000006.1"/>
</dbReference>
<reference evidence="3" key="1">
    <citation type="submission" date="2021-04" db="EMBL/GenBank/DDBJ databases">
        <title>Characterizing Neisseria spp. as novel respiratory pathobionts in bronchiectasis.</title>
        <authorList>
            <person name="Li L."/>
            <person name="Mac Aogain M."/>
            <person name="Xu T."/>
            <person name="Jaggi T.K."/>
            <person name="Chan L.Y."/>
            <person name="Keir H.R."/>
            <person name="Dicker A.J."/>
            <person name="Qu J."/>
            <person name="Liu Y."/>
            <person name="Chen H.S."/>
            <person name="Koh M.S."/>
            <person name="Ong T.H."/>
            <person name="Lim A.Y.H."/>
            <person name="Abisheganaden J."/>
            <person name="Low T.B."/>
            <person name="Oliver B.G."/>
            <person name="Tan N.S."/>
            <person name="Fang M."/>
            <person name="Chalmers J.D."/>
            <person name="Chotirmall S.H."/>
        </authorList>
    </citation>
    <scope>NUCLEOTIDE SEQUENCE</scope>
    <source>
        <strain evidence="3">TT0073</strain>
    </source>
</reference>
<evidence type="ECO:0000313" key="4">
    <source>
        <dbReference type="Proteomes" id="UP001057305"/>
    </source>
</evidence>
<dbReference type="AlphaFoldDB" id="A0A4D7WQX1"/>
<accession>A0A4D7WQX1</accession>
<evidence type="ECO:0000313" key="3">
    <source>
        <dbReference type="EMBL" id="UTG71052.1"/>
    </source>
</evidence>
<dbReference type="Proteomes" id="UP001057305">
    <property type="component" value="Chromosome"/>
</dbReference>
<keyword evidence="3" id="KW-0813">Transport</keyword>
<dbReference type="Proteomes" id="UP001236303">
    <property type="component" value="Unassembled WGS sequence"/>
</dbReference>
<dbReference type="EMBL" id="JASOPA010000001">
    <property type="protein sequence ID" value="MDK7241525.1"/>
    <property type="molecule type" value="Genomic_DNA"/>
</dbReference>
<name>A0A4D7WQX1_NEISU</name>
<feature type="signal peptide" evidence="1">
    <location>
        <begin position="1"/>
        <end position="39"/>
    </location>
</feature>
<evidence type="ECO:0000313" key="2">
    <source>
        <dbReference type="EMBL" id="MDK7241525.1"/>
    </source>
</evidence>
<reference evidence="2" key="2">
    <citation type="submission" date="2023-05" db="EMBL/GenBank/DDBJ databases">
        <title>Cataloging the Phylogenetic Diversity of Human Bladder Bacteria.</title>
        <authorList>
            <person name="Du J."/>
        </authorList>
    </citation>
    <scope>NUCLEOTIDE SEQUENCE</scope>
    <source>
        <strain evidence="2">UMB1050</strain>
    </source>
</reference>
<evidence type="ECO:0000256" key="1">
    <source>
        <dbReference type="SAM" id="SignalP"/>
    </source>
</evidence>
<dbReference type="GeneID" id="49949971"/>
<protein>
    <submittedName>
        <fullName evidence="3">PTS sugar transporter subunit IID</fullName>
    </submittedName>
</protein>
<keyword evidence="1" id="KW-0732">Signal</keyword>
<gene>
    <name evidence="3" type="ORF">KCG56_06445</name>
    <name evidence="2" type="ORF">QP451_00515</name>
</gene>
<feature type="chain" id="PRO_5042718141" evidence="1">
    <location>
        <begin position="40"/>
        <end position="71"/>
    </location>
</feature>
<dbReference type="EMBL" id="CP073116">
    <property type="protein sequence ID" value="UTG71052.1"/>
    <property type="molecule type" value="Genomic_DNA"/>
</dbReference>
<organism evidence="3 4">
    <name type="scientific">Neisseria subflava</name>
    <dbReference type="NCBI Taxonomy" id="28449"/>
    <lineage>
        <taxon>Bacteria</taxon>
        <taxon>Pseudomonadati</taxon>
        <taxon>Pseudomonadota</taxon>
        <taxon>Betaproteobacteria</taxon>
        <taxon>Neisseriales</taxon>
        <taxon>Neisseriaceae</taxon>
        <taxon>Neisseria</taxon>
    </lineage>
</organism>
<keyword evidence="3" id="KW-0762">Sugar transport</keyword>
<proteinExistence type="predicted"/>